<evidence type="ECO:0000256" key="4">
    <source>
        <dbReference type="SAM" id="Phobius"/>
    </source>
</evidence>
<proteinExistence type="predicted"/>
<dbReference type="EMBL" id="QJRE01000113">
    <property type="protein sequence ID" value="NWL47406.1"/>
    <property type="molecule type" value="Genomic_DNA"/>
</dbReference>
<organism evidence="5 6">
    <name type="scientific">Pseudomonas hunanensis</name>
    <dbReference type="NCBI Taxonomy" id="1247546"/>
    <lineage>
        <taxon>Bacteria</taxon>
        <taxon>Pseudomonadati</taxon>
        <taxon>Pseudomonadota</taxon>
        <taxon>Gammaproteobacteria</taxon>
        <taxon>Pseudomonadales</taxon>
        <taxon>Pseudomonadaceae</taxon>
        <taxon>Pseudomonas</taxon>
    </lineage>
</organism>
<accession>A0ABD6N0P6</accession>
<feature type="transmembrane region" description="Helical" evidence="4">
    <location>
        <begin position="136"/>
        <end position="155"/>
    </location>
</feature>
<dbReference type="SUPFAM" id="SSF103473">
    <property type="entry name" value="MFS general substrate transporter"/>
    <property type="match status" value="1"/>
</dbReference>
<dbReference type="RefSeq" id="WP_179053081.1">
    <property type="nucleotide sequence ID" value="NZ_QJRE01000113.1"/>
</dbReference>
<feature type="transmembrane region" description="Helical" evidence="4">
    <location>
        <begin position="50"/>
        <end position="70"/>
    </location>
</feature>
<feature type="transmembrane region" description="Helical" evidence="4">
    <location>
        <begin position="322"/>
        <end position="341"/>
    </location>
</feature>
<reference evidence="5 6" key="1">
    <citation type="submission" date="2018-06" db="EMBL/GenBank/DDBJ databases">
        <title>Bacteria isolated from soil of Wuhan.</title>
        <authorList>
            <person name="Xiang W."/>
            <person name="Huang C."/>
        </authorList>
    </citation>
    <scope>NUCLEOTIDE SEQUENCE [LARGE SCALE GENOMIC DNA]</scope>
    <source>
        <strain evidence="6">xwS4</strain>
    </source>
</reference>
<keyword evidence="3 4" id="KW-0472">Membrane</keyword>
<sequence length="387" mass="39635">MSTRHNPTIAFTLLAIIWVYFLGNVGGWVAPEIVFSLIGARGYGEGLAGGVAGLELLGVALGSLGLAFCADRLPVRRMAIIAAIALVFTEYLSSLLLEATGLALLRLLCGTAQGVLMGLANAVLANGCRPHARLAAANVVNVLLGSALLFVLAPLQQAFTGLSLFTILALVCLVLTPFCFGLQPRLVQQQHAPRRIGLPNAASYWLVAAMAVFACGSGAAFTFSFVMGSQAGLADSSINSTLSLAILGAIPGSLLCGVLGERFKPLLPLLVVLVIHALATFSAALAGGYWSFSLGIAGVLFGSYFILPYLQGLSSQYDPLGGTSAAIGGAFFLTMAGGAYVGGALVEVYGLSALGWLVAGGNLVAGLFIGIALYGLGSKRAVMASYA</sequence>
<dbReference type="Pfam" id="PF07690">
    <property type="entry name" value="MFS_1"/>
    <property type="match status" value="1"/>
</dbReference>
<evidence type="ECO:0000313" key="5">
    <source>
        <dbReference type="EMBL" id="NWL47406.1"/>
    </source>
</evidence>
<dbReference type="InterPro" id="IPR011701">
    <property type="entry name" value="MFS"/>
</dbReference>
<gene>
    <name evidence="5" type="ORF">DM819_16490</name>
</gene>
<keyword evidence="1 4" id="KW-0812">Transmembrane</keyword>
<evidence type="ECO:0000256" key="1">
    <source>
        <dbReference type="ARBA" id="ARBA00022692"/>
    </source>
</evidence>
<dbReference type="Gene3D" id="1.20.1250.20">
    <property type="entry name" value="MFS general substrate transporter like domains"/>
    <property type="match status" value="2"/>
</dbReference>
<name>A0ABD6N0P6_9PSED</name>
<feature type="transmembrane region" description="Helical" evidence="4">
    <location>
        <begin position="238"/>
        <end position="259"/>
    </location>
</feature>
<feature type="transmembrane region" description="Helical" evidence="4">
    <location>
        <begin position="103"/>
        <end position="124"/>
    </location>
</feature>
<feature type="transmembrane region" description="Helical" evidence="4">
    <location>
        <begin position="77"/>
        <end position="97"/>
    </location>
</feature>
<comment type="caution">
    <text evidence="5">The sequence shown here is derived from an EMBL/GenBank/DDBJ whole genome shotgun (WGS) entry which is preliminary data.</text>
</comment>
<dbReference type="Proteomes" id="UP000704738">
    <property type="component" value="Unassembled WGS sequence"/>
</dbReference>
<protein>
    <recommendedName>
        <fullName evidence="7">MFS transporter</fullName>
    </recommendedName>
</protein>
<keyword evidence="2 4" id="KW-1133">Transmembrane helix</keyword>
<feature type="transmembrane region" description="Helical" evidence="4">
    <location>
        <begin position="203"/>
        <end position="226"/>
    </location>
</feature>
<feature type="transmembrane region" description="Helical" evidence="4">
    <location>
        <begin position="266"/>
        <end position="286"/>
    </location>
</feature>
<evidence type="ECO:0000256" key="2">
    <source>
        <dbReference type="ARBA" id="ARBA00022989"/>
    </source>
</evidence>
<feature type="transmembrane region" description="Helical" evidence="4">
    <location>
        <begin position="161"/>
        <end position="182"/>
    </location>
</feature>
<evidence type="ECO:0000313" key="6">
    <source>
        <dbReference type="Proteomes" id="UP000704738"/>
    </source>
</evidence>
<evidence type="ECO:0008006" key="7">
    <source>
        <dbReference type="Google" id="ProtNLM"/>
    </source>
</evidence>
<dbReference type="AlphaFoldDB" id="A0ABD6N0P6"/>
<dbReference type="InterPro" id="IPR036259">
    <property type="entry name" value="MFS_trans_sf"/>
</dbReference>
<feature type="transmembrane region" description="Helical" evidence="4">
    <location>
        <begin position="292"/>
        <end position="310"/>
    </location>
</feature>
<evidence type="ECO:0000256" key="3">
    <source>
        <dbReference type="ARBA" id="ARBA00023136"/>
    </source>
</evidence>
<feature type="transmembrane region" description="Helical" evidence="4">
    <location>
        <begin position="9"/>
        <end position="30"/>
    </location>
</feature>
<feature type="transmembrane region" description="Helical" evidence="4">
    <location>
        <begin position="353"/>
        <end position="376"/>
    </location>
</feature>